<proteinExistence type="predicted"/>
<protein>
    <submittedName>
        <fullName evidence="1">3061_t:CDS:1</fullName>
    </submittedName>
</protein>
<reference evidence="1" key="1">
    <citation type="submission" date="2021-06" db="EMBL/GenBank/DDBJ databases">
        <authorList>
            <person name="Kallberg Y."/>
            <person name="Tangrot J."/>
            <person name="Rosling A."/>
        </authorList>
    </citation>
    <scope>NUCLEOTIDE SEQUENCE</scope>
    <source>
        <strain evidence="1">AU212A</strain>
    </source>
</reference>
<gene>
    <name evidence="1" type="ORF">SCALOS_LOCUS3443</name>
</gene>
<sequence>MSQHHIGGSERHRFTTDIIVLGTKPTNKYNTYCVCKACDEKLSWEETLKNLITNKKNIIRNHLKNCEHFRAKRGSEETVRSYLDDMNDETSSISSIPLMPKKLRKKASKSNIMSNFIVKDVATTNQATQKFFKFLNPALTLPTRRALLNRILDAEWNNFIKSREQKLEGDGIGVTLAFDGWKNILKQNIFGSLFILSNGEVQVWEVIDISSERERMIDIIPKIEKMISDTSIIGAKLLAIVSDSVPAYTATRRRLRLQYSEIVLSLASLINNEKVLAMCQIRASINFSQRKQQVHTYNTMYNQSSASLIGKTIDVQNEFEADLDEEHNELYNIELSNLEDWKNQLCDWEQMLTDEEVARLEGEKEERDNHDNMESDLLSNYKHPAVDDNAKWKLESLFS</sequence>
<feature type="non-terminal residue" evidence="1">
    <location>
        <position position="399"/>
    </location>
</feature>
<dbReference type="Proteomes" id="UP000789860">
    <property type="component" value="Unassembled WGS sequence"/>
</dbReference>
<accession>A0ACA9L1Q7</accession>
<organism evidence="1 2">
    <name type="scientific">Scutellospora calospora</name>
    <dbReference type="NCBI Taxonomy" id="85575"/>
    <lineage>
        <taxon>Eukaryota</taxon>
        <taxon>Fungi</taxon>
        <taxon>Fungi incertae sedis</taxon>
        <taxon>Mucoromycota</taxon>
        <taxon>Glomeromycotina</taxon>
        <taxon>Glomeromycetes</taxon>
        <taxon>Diversisporales</taxon>
        <taxon>Gigasporaceae</taxon>
        <taxon>Scutellospora</taxon>
    </lineage>
</organism>
<evidence type="ECO:0000313" key="1">
    <source>
        <dbReference type="EMBL" id="CAG8505771.1"/>
    </source>
</evidence>
<evidence type="ECO:0000313" key="2">
    <source>
        <dbReference type="Proteomes" id="UP000789860"/>
    </source>
</evidence>
<keyword evidence="2" id="KW-1185">Reference proteome</keyword>
<name>A0ACA9L1Q7_9GLOM</name>
<dbReference type="EMBL" id="CAJVPM010003782">
    <property type="protein sequence ID" value="CAG8505771.1"/>
    <property type="molecule type" value="Genomic_DNA"/>
</dbReference>
<comment type="caution">
    <text evidence="1">The sequence shown here is derived from an EMBL/GenBank/DDBJ whole genome shotgun (WGS) entry which is preliminary data.</text>
</comment>